<evidence type="ECO:0000313" key="2">
    <source>
        <dbReference type="Proteomes" id="UP001500839"/>
    </source>
</evidence>
<dbReference type="Pfam" id="PF10604">
    <property type="entry name" value="Polyketide_cyc2"/>
    <property type="match status" value="1"/>
</dbReference>
<dbReference type="SUPFAM" id="SSF55961">
    <property type="entry name" value="Bet v1-like"/>
    <property type="match status" value="1"/>
</dbReference>
<dbReference type="InterPro" id="IPR023393">
    <property type="entry name" value="START-like_dom_sf"/>
</dbReference>
<evidence type="ECO:0000313" key="1">
    <source>
        <dbReference type="EMBL" id="GAA4817939.1"/>
    </source>
</evidence>
<dbReference type="RefSeq" id="WP_200172553.1">
    <property type="nucleotide sequence ID" value="NZ_BAABKQ010000001.1"/>
</dbReference>
<keyword evidence="2" id="KW-1185">Reference proteome</keyword>
<reference evidence="2" key="1">
    <citation type="journal article" date="2019" name="Int. J. Syst. Evol. Microbiol.">
        <title>The Global Catalogue of Microorganisms (GCM) 10K type strain sequencing project: providing services to taxonomists for standard genome sequencing and annotation.</title>
        <authorList>
            <consortium name="The Broad Institute Genomics Platform"/>
            <consortium name="The Broad Institute Genome Sequencing Center for Infectious Disease"/>
            <person name="Wu L."/>
            <person name="Ma J."/>
        </authorList>
    </citation>
    <scope>NUCLEOTIDE SEQUENCE [LARGE SCALE GENOMIC DNA]</scope>
    <source>
        <strain evidence="2">JCM 18542</strain>
    </source>
</reference>
<dbReference type="Proteomes" id="UP001500839">
    <property type="component" value="Unassembled WGS sequence"/>
</dbReference>
<dbReference type="PANTHER" id="PTHR39683">
    <property type="entry name" value="CONSERVED PROTEIN TB16.3"/>
    <property type="match status" value="1"/>
</dbReference>
<dbReference type="InterPro" id="IPR019587">
    <property type="entry name" value="Polyketide_cyclase/dehydratase"/>
</dbReference>
<proteinExistence type="predicted"/>
<accession>A0ABP9CZ44</accession>
<dbReference type="Gene3D" id="3.30.530.20">
    <property type="match status" value="1"/>
</dbReference>
<dbReference type="PANTHER" id="PTHR39683:SF4">
    <property type="entry name" value="COENZYME Q-BINDING PROTEIN COQ10 START DOMAIN-CONTAINING PROTEIN"/>
    <property type="match status" value="1"/>
</dbReference>
<dbReference type="EMBL" id="BAABKQ010000001">
    <property type="protein sequence ID" value="GAA4817939.1"/>
    <property type="molecule type" value="Genomic_DNA"/>
</dbReference>
<sequence>MADSTSGAITVAESPDVVMATIADLAAYPEWVSAVTSVEVLDTGADGRIRTARFVMDAGMVKDTYVLAYDWAADGMSVSWDLVEGQLQKSQHGSYSLARRDGGTEVVYQLAVDLHIPMIGLLKRKAEKVIINTALGELKKRVEA</sequence>
<dbReference type="CDD" id="cd07819">
    <property type="entry name" value="SRPBCC_2"/>
    <property type="match status" value="1"/>
</dbReference>
<gene>
    <name evidence="1" type="ORF">GCM10023353_26040</name>
</gene>
<comment type="caution">
    <text evidence="1">The sequence shown here is derived from an EMBL/GenBank/DDBJ whole genome shotgun (WGS) entry which is preliminary data.</text>
</comment>
<name>A0ABP9CZ44_9ACTN</name>
<protein>
    <submittedName>
        <fullName evidence="1">SRPBCC family protein</fullName>
    </submittedName>
</protein>
<organism evidence="1 2">
    <name type="scientific">Tomitella cavernea</name>
    <dbReference type="NCBI Taxonomy" id="1387982"/>
    <lineage>
        <taxon>Bacteria</taxon>
        <taxon>Bacillati</taxon>
        <taxon>Actinomycetota</taxon>
        <taxon>Actinomycetes</taxon>
        <taxon>Mycobacteriales</taxon>
        <taxon>Tomitella</taxon>
    </lineage>
</organism>